<keyword evidence="3" id="KW-1185">Reference proteome</keyword>
<sequence>MESILIVASLLSSRCPFSCWTSSIEARARWDVEVNKAVTYHQVTYAGYKWPDLCPAFPVTPVHVVKHRPGATSFKTTTRQRTRGGLSSEQSTKLCARMRLSLFKRMRAPHGPPETAASTKA</sequence>
<evidence type="ECO:0000313" key="2">
    <source>
        <dbReference type="EMBL" id="KER33717.1"/>
    </source>
</evidence>
<dbReference type="KEGG" id="ovi:T265_00405"/>
<feature type="region of interest" description="Disordered" evidence="1">
    <location>
        <begin position="70"/>
        <end position="90"/>
    </location>
</feature>
<evidence type="ECO:0000313" key="3">
    <source>
        <dbReference type="Proteomes" id="UP000054324"/>
    </source>
</evidence>
<dbReference type="CTD" id="20314593"/>
<dbReference type="GeneID" id="20314593"/>
<dbReference type="RefSeq" id="XP_009162442.1">
    <property type="nucleotide sequence ID" value="XM_009164178.1"/>
</dbReference>
<protein>
    <submittedName>
        <fullName evidence="2">Uncharacterized protein</fullName>
    </submittedName>
</protein>
<organism evidence="2 3">
    <name type="scientific">Opisthorchis viverrini</name>
    <name type="common">Southeast Asian liver fluke</name>
    <dbReference type="NCBI Taxonomy" id="6198"/>
    <lineage>
        <taxon>Eukaryota</taxon>
        <taxon>Metazoa</taxon>
        <taxon>Spiralia</taxon>
        <taxon>Lophotrochozoa</taxon>
        <taxon>Platyhelminthes</taxon>
        <taxon>Trematoda</taxon>
        <taxon>Digenea</taxon>
        <taxon>Opisthorchiida</taxon>
        <taxon>Opisthorchiata</taxon>
        <taxon>Opisthorchiidae</taxon>
        <taxon>Opisthorchis</taxon>
    </lineage>
</organism>
<gene>
    <name evidence="2" type="ORF">T265_00405</name>
</gene>
<dbReference type="Proteomes" id="UP000054324">
    <property type="component" value="Unassembled WGS sequence"/>
</dbReference>
<feature type="compositionally biased region" description="Polar residues" evidence="1">
    <location>
        <begin position="73"/>
        <end position="90"/>
    </location>
</feature>
<proteinExistence type="predicted"/>
<reference evidence="2 3" key="1">
    <citation type="submission" date="2013-11" db="EMBL/GenBank/DDBJ databases">
        <title>Opisthorchis viverrini - life in the bile duct.</title>
        <authorList>
            <person name="Young N.D."/>
            <person name="Nagarajan N."/>
            <person name="Lin S.J."/>
            <person name="Korhonen P.K."/>
            <person name="Jex A.R."/>
            <person name="Hall R.S."/>
            <person name="Safavi-Hemami H."/>
            <person name="Kaewkong W."/>
            <person name="Bertrand D."/>
            <person name="Gao S."/>
            <person name="Seet Q."/>
            <person name="Wongkham S."/>
            <person name="Teh B.T."/>
            <person name="Wongkham C."/>
            <person name="Intapan P.M."/>
            <person name="Maleewong W."/>
            <person name="Yang X."/>
            <person name="Hu M."/>
            <person name="Wang Z."/>
            <person name="Hofmann A."/>
            <person name="Sternberg P.W."/>
            <person name="Tan P."/>
            <person name="Wang J."/>
            <person name="Gasser R.B."/>
        </authorList>
    </citation>
    <scope>NUCLEOTIDE SEQUENCE [LARGE SCALE GENOMIC DNA]</scope>
</reference>
<evidence type="ECO:0000256" key="1">
    <source>
        <dbReference type="SAM" id="MobiDB-lite"/>
    </source>
</evidence>
<accession>A0A075A5Z3</accession>
<dbReference type="AlphaFoldDB" id="A0A075A5Z3"/>
<dbReference type="EMBL" id="KL596622">
    <property type="protein sequence ID" value="KER33717.1"/>
    <property type="molecule type" value="Genomic_DNA"/>
</dbReference>
<name>A0A075A5Z3_OPIVI</name>